<evidence type="ECO:0000313" key="7">
    <source>
        <dbReference type="Proteomes" id="UP000233524"/>
    </source>
</evidence>
<dbReference type="GO" id="GO:0000824">
    <property type="term" value="F:inositol-1,4,5,6-tetrakisphosphate 3-kinase activity"/>
    <property type="evidence" value="ECO:0007669"/>
    <property type="project" value="TreeGrafter"/>
</dbReference>
<reference evidence="6 7" key="1">
    <citation type="journal article" date="2017" name="G3 (Bethesda)">
        <title>First Draft Genome Sequence of the Pathogenic Fungus Lomentospora prolificans (Formerly Scedosporium prolificans).</title>
        <authorList>
            <person name="Luo R."/>
            <person name="Zimin A."/>
            <person name="Workman R."/>
            <person name="Fan Y."/>
            <person name="Pertea G."/>
            <person name="Grossman N."/>
            <person name="Wear M.P."/>
            <person name="Jia B."/>
            <person name="Miller H."/>
            <person name="Casadevall A."/>
            <person name="Timp W."/>
            <person name="Zhang S.X."/>
            <person name="Salzberg S.L."/>
        </authorList>
    </citation>
    <scope>NUCLEOTIDE SEQUENCE [LARGE SCALE GENOMIC DNA]</scope>
    <source>
        <strain evidence="6 7">JHH-5317</strain>
    </source>
</reference>
<sequence length="1436" mass="156542">MSSPAPANDNAAPAASLSTSLTAGLTPRNQDSPFFDVPSEPTARQDHGTTSLPSPISDASTSMVVDNATTPIAKVTTSLTMPAASTSDTSATTSNTSAPAHDGPNTTPTPSPLGPASDDTPVLTANLNSSMPTQSQIPTPAVAPSPQSHTRLPSMPDTRTTSDSGPLQNKRPQPPAFLHRQHGSSLLTQALATARGIPQQSLASSAATDDPQPPTGTVTKTQVAPDTKLTLPYHPASFTRPSNPGFDVHSRNHQDDLSQEAGSSLTPKAAKSSESPTRAAPACQAVPASTTSTFPTTDIRQLPPSSTSSVQVNPSTSTMFLGNHSTMLSTLGSNPIDRFEREMREIERQKAALNFSATSDADNVDAPPTSIAADRASTFPARRESIVSDELQSSNIRRPETRYSIGPEKMWSIGSDDLDGEQDGHVEKSVAKAMSKAEPNNRSRKASHTLGFFREGLPDEKTKKKDGKAVVQNRDKSATRAQTLNTSKDIVLEESLPTPPELEPPVANTTSETMAEIGHGRDELLSTAQIHDKPQVGNAVALQDLSYERQDPVGDVDMSHPGESEGEPSSRRRGSTDSTGVGDQQDGDDSGEEKISSAFFLPHQDPQGTDDEKCGIPTPRPMAKARSQSRSQDYKSWLVKAGEPEPEDRTPPPTPPTAKASLTHRHVPIAAEGDAAIVCGEVAMVDEPESTNRDSTGAIPQPGLTHPDEQSRDNLYAPKQPLEAIELIPYKHQVGGHTTIWRFSKRAVCKQLNNRENEFYETVERYHRDLLPFLPRYVKPIRGAVNAPFFSSSNLLYIGVLNVTFHKLSKRKATPVVKNGDTVHEKNGGEDSPARIQADSTNGAAGSAAKDPVQAPTGHGRVVSQSFANAPVQIPTVTFDDNRHIIPRNLLQPELSAFPAPRYRSISGSGSFGPNGQLKTWTHGRPSLDMRTKSWGATMVNKKLRNEVFNDAFLKQPVAVQKHRRPHRRPPVPRPSGVPNHPPLRPAISDSRLPSLEHPSIFGSESIASELTSTVSVPAHSNLRHELTQPSEMQGIAAKDAEDADGKVKDITGTSAPEPETLVDKVLSQKRKRRYSGSGLRRKPQVGSDSRGDLKYFEEADQVSYQDEETATRIEETKPLAIPNTSSAVGHRLSGLEYVQSPTSMPPSDFEPGFKIPRPINPKEAQTQRDSRVDYFLLLEDLTAGMKRPCIMDLKMGTRQYGVDATPKKRESQKGKCARTTSRELGVRVCGLQVWDVQSQTYIFRDKYEGRRLKAGAEFQEALTRFLYNGVDYYSILKHIPTILRKLDELERIVKGLRGYRFYAASLLMFYDGDTSPDASDYDTALDDSTTDAATDADDSPVLRRRKRNKREVDFKIADFANSITAASKVQDRPCPPQYPEDPDRGFLRGLSSLRKYFLKIQRDTRAELGIEPLPRPSRLGEMMAMDDEDEGFVSE</sequence>
<dbReference type="GO" id="GO:0008440">
    <property type="term" value="F:inositol-1,4,5-trisphosphate 3-kinase activity"/>
    <property type="evidence" value="ECO:0007669"/>
    <property type="project" value="TreeGrafter"/>
</dbReference>
<feature type="compositionally biased region" description="Basic and acidic residues" evidence="5">
    <location>
        <begin position="821"/>
        <end position="833"/>
    </location>
</feature>
<feature type="region of interest" description="Disordered" evidence="5">
    <location>
        <begin position="687"/>
        <end position="712"/>
    </location>
</feature>
<dbReference type="Pfam" id="PF03770">
    <property type="entry name" value="IPK"/>
    <property type="match status" value="1"/>
</dbReference>
<organism evidence="6 7">
    <name type="scientific">Lomentospora prolificans</name>
    <dbReference type="NCBI Taxonomy" id="41688"/>
    <lineage>
        <taxon>Eukaryota</taxon>
        <taxon>Fungi</taxon>
        <taxon>Dikarya</taxon>
        <taxon>Ascomycota</taxon>
        <taxon>Pezizomycotina</taxon>
        <taxon>Sordariomycetes</taxon>
        <taxon>Hypocreomycetidae</taxon>
        <taxon>Microascales</taxon>
        <taxon>Microascaceae</taxon>
        <taxon>Lomentospora</taxon>
    </lineage>
</organism>
<dbReference type="EMBL" id="NLAX01001584">
    <property type="protein sequence ID" value="PKS05561.1"/>
    <property type="molecule type" value="Genomic_DNA"/>
</dbReference>
<name>A0A2N3MZF3_9PEZI</name>
<accession>A0A2N3MZF3</accession>
<gene>
    <name evidence="6" type="ORF">jhhlp_008078</name>
</gene>
<dbReference type="Proteomes" id="UP000233524">
    <property type="component" value="Unassembled WGS sequence"/>
</dbReference>
<feature type="region of interest" description="Disordered" evidence="5">
    <location>
        <begin position="641"/>
        <end position="660"/>
    </location>
</feature>
<dbReference type="VEuPathDB" id="FungiDB:jhhlp_008078"/>
<feature type="compositionally biased region" description="Polar residues" evidence="5">
    <location>
        <begin position="48"/>
        <end position="80"/>
    </location>
</feature>
<evidence type="ECO:0000256" key="1">
    <source>
        <dbReference type="ARBA" id="ARBA00007374"/>
    </source>
</evidence>
<dbReference type="SUPFAM" id="SSF56104">
    <property type="entry name" value="SAICAR synthase-like"/>
    <property type="match status" value="1"/>
</dbReference>
<dbReference type="InterPro" id="IPR038286">
    <property type="entry name" value="IPK_sf"/>
</dbReference>
<feature type="region of interest" description="Disordered" evidence="5">
    <location>
        <begin position="1412"/>
        <end position="1436"/>
    </location>
</feature>
<feature type="region of interest" description="Disordered" evidence="5">
    <location>
        <begin position="957"/>
        <end position="999"/>
    </location>
</feature>
<protein>
    <recommendedName>
        <fullName evidence="4">Kinase</fullName>
        <ecNumber evidence="4">2.7.-.-</ecNumber>
    </recommendedName>
</protein>
<keyword evidence="3 4" id="KW-0418">Kinase</keyword>
<feature type="compositionally biased region" description="Polar residues" evidence="5">
    <location>
        <begin position="123"/>
        <end position="138"/>
    </location>
</feature>
<feature type="compositionally biased region" description="Polar residues" evidence="5">
    <location>
        <begin position="215"/>
        <end position="224"/>
    </location>
</feature>
<feature type="region of interest" description="Disordered" evidence="5">
    <location>
        <begin position="530"/>
        <end position="634"/>
    </location>
</feature>
<feature type="compositionally biased region" description="Polar residues" evidence="5">
    <location>
        <begin position="198"/>
        <end position="207"/>
    </location>
</feature>
<dbReference type="GO" id="GO:0032958">
    <property type="term" value="P:inositol phosphate biosynthetic process"/>
    <property type="evidence" value="ECO:0007669"/>
    <property type="project" value="InterPro"/>
</dbReference>
<dbReference type="PANTHER" id="PTHR12400:SF21">
    <property type="entry name" value="KINASE"/>
    <property type="match status" value="1"/>
</dbReference>
<evidence type="ECO:0000256" key="5">
    <source>
        <dbReference type="SAM" id="MobiDB-lite"/>
    </source>
</evidence>
<evidence type="ECO:0000313" key="6">
    <source>
        <dbReference type="EMBL" id="PKS05561.1"/>
    </source>
</evidence>
<feature type="compositionally biased region" description="Polar residues" evidence="5">
    <location>
        <begin position="145"/>
        <end position="171"/>
    </location>
</feature>
<evidence type="ECO:0000256" key="4">
    <source>
        <dbReference type="RuleBase" id="RU363090"/>
    </source>
</evidence>
<feature type="region of interest" description="Disordered" evidence="5">
    <location>
        <begin position="433"/>
        <end position="510"/>
    </location>
</feature>
<proteinExistence type="inferred from homology"/>
<feature type="compositionally biased region" description="Polar residues" evidence="5">
    <location>
        <begin position="479"/>
        <end position="488"/>
    </location>
</feature>
<feature type="compositionally biased region" description="Basic and acidic residues" evidence="5">
    <location>
        <begin position="1040"/>
        <end position="1050"/>
    </location>
</feature>
<feature type="compositionally biased region" description="Low complexity" evidence="5">
    <location>
        <begin position="1"/>
        <end position="27"/>
    </location>
</feature>
<dbReference type="GO" id="GO:0005634">
    <property type="term" value="C:nucleus"/>
    <property type="evidence" value="ECO:0007669"/>
    <property type="project" value="TreeGrafter"/>
</dbReference>
<keyword evidence="7" id="KW-1185">Reference proteome</keyword>
<evidence type="ECO:0000256" key="3">
    <source>
        <dbReference type="ARBA" id="ARBA00022777"/>
    </source>
</evidence>
<dbReference type="PANTHER" id="PTHR12400">
    <property type="entry name" value="INOSITOL POLYPHOSPHATE KINASE"/>
    <property type="match status" value="1"/>
</dbReference>
<dbReference type="Gene3D" id="3.30.470.160">
    <property type="entry name" value="Inositol polyphosphate kinase"/>
    <property type="match status" value="1"/>
</dbReference>
<feature type="compositionally biased region" description="Polar residues" evidence="5">
    <location>
        <begin position="287"/>
        <end position="313"/>
    </location>
</feature>
<feature type="compositionally biased region" description="Polar residues" evidence="5">
    <location>
        <begin position="260"/>
        <end position="276"/>
    </location>
</feature>
<dbReference type="EC" id="2.7.-.-" evidence="4"/>
<feature type="compositionally biased region" description="Basic residues" evidence="5">
    <location>
        <begin position="961"/>
        <end position="971"/>
    </location>
</feature>
<feature type="compositionally biased region" description="Pro residues" evidence="5">
    <location>
        <begin position="972"/>
        <end position="985"/>
    </location>
</feature>
<dbReference type="GO" id="GO:0005737">
    <property type="term" value="C:cytoplasm"/>
    <property type="evidence" value="ECO:0007669"/>
    <property type="project" value="TreeGrafter"/>
</dbReference>
<dbReference type="InParanoid" id="A0A2N3MZF3"/>
<keyword evidence="2 4" id="KW-0808">Transferase</keyword>
<feature type="compositionally biased region" description="Basic residues" evidence="5">
    <location>
        <begin position="1068"/>
        <end position="1084"/>
    </location>
</feature>
<comment type="caution">
    <text evidence="6">The sequence shown here is derived from an EMBL/GenBank/DDBJ whole genome shotgun (WGS) entry which is preliminary data.</text>
</comment>
<evidence type="ECO:0000256" key="2">
    <source>
        <dbReference type="ARBA" id="ARBA00022679"/>
    </source>
</evidence>
<feature type="region of interest" description="Disordered" evidence="5">
    <location>
        <begin position="1"/>
        <end position="313"/>
    </location>
</feature>
<dbReference type="GO" id="GO:0046854">
    <property type="term" value="P:phosphatidylinositol phosphate biosynthetic process"/>
    <property type="evidence" value="ECO:0007669"/>
    <property type="project" value="TreeGrafter"/>
</dbReference>
<comment type="similarity">
    <text evidence="1 4">Belongs to the inositol phosphokinase (IPK) family.</text>
</comment>
<feature type="compositionally biased region" description="Low complexity" evidence="5">
    <location>
        <begin position="83"/>
        <end position="100"/>
    </location>
</feature>
<dbReference type="OrthoDB" id="2573163at2759"/>
<feature type="region of interest" description="Disordered" evidence="5">
    <location>
        <begin position="1142"/>
        <end position="1167"/>
    </location>
</feature>
<dbReference type="STRING" id="41688.A0A2N3MZF3"/>
<feature type="region of interest" description="Disordered" evidence="5">
    <location>
        <begin position="1040"/>
        <end position="1091"/>
    </location>
</feature>
<dbReference type="InterPro" id="IPR005522">
    <property type="entry name" value="IPK"/>
</dbReference>
<feature type="compositionally biased region" description="Acidic residues" evidence="5">
    <location>
        <begin position="1425"/>
        <end position="1436"/>
    </location>
</feature>
<feature type="compositionally biased region" description="Basic and acidic residues" evidence="5">
    <location>
        <begin position="546"/>
        <end position="563"/>
    </location>
</feature>
<feature type="region of interest" description="Disordered" evidence="5">
    <location>
        <begin position="814"/>
        <end position="860"/>
    </location>
</feature>